<evidence type="ECO:0000256" key="1">
    <source>
        <dbReference type="ARBA" id="ARBA00008683"/>
    </source>
</evidence>
<proteinExistence type="inferred from homology"/>
<dbReference type="GO" id="GO:0006465">
    <property type="term" value="P:signal peptide processing"/>
    <property type="evidence" value="ECO:0007669"/>
    <property type="project" value="InterPro"/>
</dbReference>
<dbReference type="GO" id="GO:0016020">
    <property type="term" value="C:membrane"/>
    <property type="evidence" value="ECO:0007669"/>
    <property type="project" value="InterPro"/>
</dbReference>
<feature type="domain" description="Peptidase S49" evidence="6">
    <location>
        <begin position="89"/>
        <end position="239"/>
    </location>
</feature>
<dbReference type="AlphaFoldDB" id="D1AYQ3"/>
<feature type="active site" description="Proton donor/acceptor" evidence="5">
    <location>
        <position position="157"/>
    </location>
</feature>
<evidence type="ECO:0000256" key="5">
    <source>
        <dbReference type="PIRSR" id="PIRSR001217-1"/>
    </source>
</evidence>
<dbReference type="STRING" id="519441.Smon_0963"/>
<name>D1AYQ3_STRM9</name>
<dbReference type="NCBIfam" id="TIGR00706">
    <property type="entry name" value="SppA_dom"/>
    <property type="match status" value="1"/>
</dbReference>
<dbReference type="PANTHER" id="PTHR33209">
    <property type="entry name" value="PROTEASE 4"/>
    <property type="match status" value="1"/>
</dbReference>
<dbReference type="InterPro" id="IPR002142">
    <property type="entry name" value="Peptidase_S49"/>
</dbReference>
<dbReference type="KEGG" id="smf:Smon_0963"/>
<comment type="similarity">
    <text evidence="1">Belongs to the peptidase S49 family.</text>
</comment>
<feature type="active site" description="Nucleophile" evidence="5">
    <location>
        <position position="345"/>
    </location>
</feature>
<dbReference type="InterPro" id="IPR029045">
    <property type="entry name" value="ClpP/crotonase-like_dom_sf"/>
</dbReference>
<dbReference type="Gene3D" id="6.20.330.10">
    <property type="match status" value="1"/>
</dbReference>
<dbReference type="Proteomes" id="UP000002072">
    <property type="component" value="Chromosome"/>
</dbReference>
<dbReference type="PANTHER" id="PTHR33209:SF1">
    <property type="entry name" value="PEPTIDASE S49 DOMAIN-CONTAINING PROTEIN"/>
    <property type="match status" value="1"/>
</dbReference>
<reference evidence="7 8" key="1">
    <citation type="journal article" date="2009" name="Stand. Genomic Sci.">
        <title>Complete genome sequence of Streptobacillus moniliformis type strain (9901T).</title>
        <authorList>
            <person name="Nolan M."/>
            <person name="Gronow S."/>
            <person name="Lapidus A."/>
            <person name="Ivanova N."/>
            <person name="Copeland A."/>
            <person name="Lucas S."/>
            <person name="Del Rio T.G."/>
            <person name="Chen F."/>
            <person name="Tice H."/>
            <person name="Pitluck S."/>
            <person name="Cheng J.F."/>
            <person name="Sims D."/>
            <person name="Meincke L."/>
            <person name="Bruce D."/>
            <person name="Goodwin L."/>
            <person name="Brettin T."/>
            <person name="Han C."/>
            <person name="Detter J.C."/>
            <person name="Ovchinikova G."/>
            <person name="Pati A."/>
            <person name="Mavromatis K."/>
            <person name="Mikhailova N."/>
            <person name="Chen A."/>
            <person name="Palaniappan K."/>
            <person name="Land M."/>
            <person name="Hauser L."/>
            <person name="Chang Y.J."/>
            <person name="Jeffries C.D."/>
            <person name="Rohde M."/>
            <person name="Sproer C."/>
            <person name="Goker M."/>
            <person name="Bristow J."/>
            <person name="Eisen J.A."/>
            <person name="Markowitz V."/>
            <person name="Hugenholtz P."/>
            <person name="Kyrpides N.C."/>
            <person name="Klenk H.P."/>
            <person name="Chain P."/>
        </authorList>
    </citation>
    <scope>NUCLEOTIDE SEQUENCE [LARGE SCALE GENOMIC DNA]</scope>
    <source>
        <strain evidence="8">ATCC 14647 / DSM 12112 / NCTC 10651 / 9901</strain>
    </source>
</reference>
<keyword evidence="3" id="KW-0378">Hydrolase</keyword>
<feature type="domain" description="Peptidase S49" evidence="6">
    <location>
        <begin position="329"/>
        <end position="480"/>
    </location>
</feature>
<dbReference type="InterPro" id="IPR047272">
    <property type="entry name" value="S49_SppA_C"/>
</dbReference>
<organism evidence="7 8">
    <name type="scientific">Streptobacillus moniliformis (strain ATCC 14647 / DSM 12112 / NCTC 10651 / 9901)</name>
    <dbReference type="NCBI Taxonomy" id="519441"/>
    <lineage>
        <taxon>Bacteria</taxon>
        <taxon>Fusobacteriati</taxon>
        <taxon>Fusobacteriota</taxon>
        <taxon>Fusobacteriia</taxon>
        <taxon>Fusobacteriales</taxon>
        <taxon>Leptotrichiaceae</taxon>
        <taxon>Streptobacillus</taxon>
    </lineage>
</organism>
<accession>D1AYQ3</accession>
<evidence type="ECO:0000313" key="8">
    <source>
        <dbReference type="Proteomes" id="UP000002072"/>
    </source>
</evidence>
<dbReference type="CDD" id="cd07023">
    <property type="entry name" value="S49_Sppa_N_C"/>
    <property type="match status" value="1"/>
</dbReference>
<keyword evidence="2" id="KW-0645">Protease</keyword>
<keyword evidence="4" id="KW-0720">Serine protease</keyword>
<evidence type="ECO:0000256" key="3">
    <source>
        <dbReference type="ARBA" id="ARBA00022801"/>
    </source>
</evidence>
<dbReference type="Pfam" id="PF01343">
    <property type="entry name" value="Peptidase_S49"/>
    <property type="match status" value="2"/>
</dbReference>
<dbReference type="EMBL" id="CP001779">
    <property type="protein sequence ID" value="ACZ01429.1"/>
    <property type="molecule type" value="Genomic_DNA"/>
</dbReference>
<dbReference type="HOGENOM" id="CLU_008856_1_1_0"/>
<evidence type="ECO:0000259" key="6">
    <source>
        <dbReference type="Pfam" id="PF01343"/>
    </source>
</evidence>
<dbReference type="GO" id="GO:0008236">
    <property type="term" value="F:serine-type peptidase activity"/>
    <property type="evidence" value="ECO:0007669"/>
    <property type="project" value="UniProtKB-KW"/>
</dbReference>
<dbReference type="Gene3D" id="3.90.226.10">
    <property type="entry name" value="2-enoyl-CoA Hydratase, Chain A, domain 1"/>
    <property type="match status" value="2"/>
</dbReference>
<sequence length="547" mass="62381">MGGMFSKDEINEDYENILISDIFIPSDDKFTNSIKYIEGKNITFSEVYTSLNMIASDDKIQKIFIDLDTTAFTASQLEELEPVLNKIKLSNKKIYAYGSEINNTNYGIATYADEIIVPETQNANIVLTGYSNKSMYYKDLFDKYGFKMEVIHVGSHKSFGQNYTRNSISAEEKETLTRILDKRLEQFIEKNANARKIKPEIFKEKLLKGEYAYISPEKARDLDLVDQIIFYDDLAKKIDLKDDNTISLQNYSEKKIKEINTSSNKIAVIYLDGEITEKSNSTVPYISYSNFEQKFEKAEKTKGIKGIVIRINSPGGSAIEAKQIYNRIRKSEVPVYISIGNIAASGGYYISSAGNKIFINPSSLTGSIGVVSIMPKYSAALNKLGINIDGVEKGKYSNLLSPYKDLTDEERNIYQRKLESIYSEFKNDILKNNKKLTSESLEEVAQGKIWLGSEAIKLNLVNEFGGLQDTINALQEDLKLDNNYNIVNIYSEKNYEDVFSIFDRLLIKFKLKNKNILVINELEEKIQFIINQKGKAMYYSDILPFEF</sequence>
<keyword evidence="8" id="KW-1185">Reference proteome</keyword>
<evidence type="ECO:0000313" key="7">
    <source>
        <dbReference type="EMBL" id="ACZ01429.1"/>
    </source>
</evidence>
<dbReference type="InterPro" id="IPR004635">
    <property type="entry name" value="Pept_S49_SppA"/>
</dbReference>
<gene>
    <name evidence="7" type="ordered locus">Smon_0963</name>
</gene>
<dbReference type="SUPFAM" id="SSF52096">
    <property type="entry name" value="ClpP/crotonase"/>
    <property type="match status" value="2"/>
</dbReference>
<evidence type="ECO:0000256" key="4">
    <source>
        <dbReference type="ARBA" id="ARBA00022825"/>
    </source>
</evidence>
<evidence type="ECO:0000256" key="2">
    <source>
        <dbReference type="ARBA" id="ARBA00022670"/>
    </source>
</evidence>
<protein>
    <submittedName>
        <fullName evidence="7">Signal peptide peptidase SppA, 36K type</fullName>
    </submittedName>
</protein>
<dbReference type="PIRSF" id="PIRSF001217">
    <property type="entry name" value="Protease_4_SppA"/>
    <property type="match status" value="1"/>
</dbReference>
<dbReference type="eggNOG" id="COG0616">
    <property type="taxonomic scope" value="Bacteria"/>
</dbReference>
<dbReference type="InterPro" id="IPR004634">
    <property type="entry name" value="Pept_S49_pIV"/>
</dbReference>